<gene>
    <name evidence="14" type="ORF">WICANDRAFT_79907</name>
</gene>
<keyword evidence="8" id="KW-0813">Transport</keyword>
<dbReference type="CDD" id="cd13899">
    <property type="entry name" value="CuRO_3_Fet3p"/>
    <property type="match status" value="1"/>
</dbReference>
<evidence type="ECO:0000259" key="13">
    <source>
        <dbReference type="Pfam" id="PF07732"/>
    </source>
</evidence>
<dbReference type="GeneID" id="30202218"/>
<dbReference type="GO" id="GO:0010106">
    <property type="term" value="P:cellular response to iron ion starvation"/>
    <property type="evidence" value="ECO:0007669"/>
    <property type="project" value="TreeGrafter"/>
</dbReference>
<proteinExistence type="inferred from homology"/>
<dbReference type="AlphaFoldDB" id="A0A1E3P228"/>
<feature type="domain" description="Plastocyanin-like" evidence="12">
    <location>
        <begin position="344"/>
        <end position="474"/>
    </location>
</feature>
<keyword evidence="3" id="KW-0410">Iron transport</keyword>
<evidence type="ECO:0000259" key="11">
    <source>
        <dbReference type="Pfam" id="PF00394"/>
    </source>
</evidence>
<evidence type="ECO:0000313" key="15">
    <source>
        <dbReference type="Proteomes" id="UP000094112"/>
    </source>
</evidence>
<dbReference type="GO" id="GO:0033215">
    <property type="term" value="P:reductive iron assimilation"/>
    <property type="evidence" value="ECO:0007669"/>
    <property type="project" value="TreeGrafter"/>
</dbReference>
<evidence type="ECO:0000313" key="14">
    <source>
        <dbReference type="EMBL" id="ODQ59388.1"/>
    </source>
</evidence>
<keyword evidence="3" id="KW-0408">Iron</keyword>
<evidence type="ECO:0000256" key="3">
    <source>
        <dbReference type="ARBA" id="ARBA00022496"/>
    </source>
</evidence>
<dbReference type="InterPro" id="IPR033138">
    <property type="entry name" value="Cu_oxidase_CS"/>
</dbReference>
<dbReference type="InterPro" id="IPR011706">
    <property type="entry name" value="Cu-oxidase_C"/>
</dbReference>
<evidence type="ECO:0000256" key="4">
    <source>
        <dbReference type="ARBA" id="ARBA00022723"/>
    </source>
</evidence>
<dbReference type="InterPro" id="IPR045087">
    <property type="entry name" value="Cu-oxidase_fam"/>
</dbReference>
<dbReference type="InterPro" id="IPR001117">
    <property type="entry name" value="Cu-oxidase_2nd"/>
</dbReference>
<evidence type="ECO:0000256" key="1">
    <source>
        <dbReference type="ARBA" id="ARBA00001935"/>
    </source>
</evidence>
<reference evidence="14 15" key="1">
    <citation type="journal article" date="2016" name="Proc. Natl. Acad. Sci. U.S.A.">
        <title>Comparative genomics of biotechnologically important yeasts.</title>
        <authorList>
            <person name="Riley R."/>
            <person name="Haridas S."/>
            <person name="Wolfe K.H."/>
            <person name="Lopes M.R."/>
            <person name="Hittinger C.T."/>
            <person name="Goeker M."/>
            <person name="Salamov A.A."/>
            <person name="Wisecaver J.H."/>
            <person name="Long T.M."/>
            <person name="Calvey C.H."/>
            <person name="Aerts A.L."/>
            <person name="Barry K.W."/>
            <person name="Choi C."/>
            <person name="Clum A."/>
            <person name="Coughlan A.Y."/>
            <person name="Deshpande S."/>
            <person name="Douglass A.P."/>
            <person name="Hanson S.J."/>
            <person name="Klenk H.-P."/>
            <person name="LaButti K.M."/>
            <person name="Lapidus A."/>
            <person name="Lindquist E.A."/>
            <person name="Lipzen A.M."/>
            <person name="Meier-Kolthoff J.P."/>
            <person name="Ohm R.A."/>
            <person name="Otillar R.P."/>
            <person name="Pangilinan J.L."/>
            <person name="Peng Y."/>
            <person name="Rokas A."/>
            <person name="Rosa C.A."/>
            <person name="Scheuner C."/>
            <person name="Sibirny A.A."/>
            <person name="Slot J.C."/>
            <person name="Stielow J.B."/>
            <person name="Sun H."/>
            <person name="Kurtzman C.P."/>
            <person name="Blackwell M."/>
            <person name="Grigoriev I.V."/>
            <person name="Jeffries T.W."/>
        </authorList>
    </citation>
    <scope>NUCLEOTIDE SEQUENCE [LARGE SCALE GENOMIC DNA]</scope>
    <source>
        <strain evidence="15">ATCC 58044 / CBS 1984 / NCYC 433 / NRRL Y-366-8</strain>
    </source>
</reference>
<dbReference type="InterPro" id="IPR008972">
    <property type="entry name" value="Cupredoxin"/>
</dbReference>
<dbReference type="GO" id="GO:0033573">
    <property type="term" value="C:high-affinity iron permease complex"/>
    <property type="evidence" value="ECO:0007669"/>
    <property type="project" value="TreeGrafter"/>
</dbReference>
<keyword evidence="9" id="KW-0812">Transmembrane</keyword>
<evidence type="ECO:0000259" key="12">
    <source>
        <dbReference type="Pfam" id="PF07731"/>
    </source>
</evidence>
<accession>A0A1E3P228</accession>
<keyword evidence="15" id="KW-1185">Reference proteome</keyword>
<dbReference type="EMBL" id="KV454211">
    <property type="protein sequence ID" value="ODQ59388.1"/>
    <property type="molecule type" value="Genomic_DNA"/>
</dbReference>
<sequence>MMISLLLYSLFLVLPTLAKLHELNWRLSYKQVNPDNSSTPCQIISINDQFPPPIIRLKQHDTLRINLYNGLDEPTALHFHGIFQKGFNQMDGPTMLTQCPILPQTHFTYEFTVNQTGTYWYHAHESVQYGDGLRGALIIEEDEQEYDQDVVVTLSDWYYGKSEQLLHDSKGNEPRIDSSLFNDTRNVKWGVEPNEKILIRLINMGMSGSQYFYIEDHNLTIVEVDGVKIQPVEVDSVLLATGQRYGVVLQTKSNRDRNYGMVSITNMMMRKVYLDNWIVYDFAKPLDPPLEIHPRDLNYIDDFQLKPLVSTPRLGTPNHQFEFTYDSIDYQGQNYWTMNGVPHLSPKIPTLMTVLSSGDDEFGNPLIYGNSTNTIIIEKGDIVDIIVNSNDMMKHPFHLHGHNFQVLARERKKHYDYDASKFSDFPLVRDTIVVPNHGYVVLRFIADNPGVWFFHCHTDWHAATGLGVVFIESPDLIRRDLKLNKESLEMCLKGGVKTRGNAAGNDHFMDLKGDVSIYNINEKESTTTATASSSLPSPSSTDSMMKSTSSFHTKVVVLIIYFTIMLMIAIAGAFFINKRIRSNIHYKKGKYRRLSTIANVEPEQGIEL</sequence>
<dbReference type="Pfam" id="PF00394">
    <property type="entry name" value="Cu-oxidase"/>
    <property type="match status" value="1"/>
</dbReference>
<dbReference type="Gene3D" id="2.60.40.420">
    <property type="entry name" value="Cupredoxins - blue copper proteins"/>
    <property type="match status" value="3"/>
</dbReference>
<feature type="chain" id="PRO_5009133626" description="Ferroxidase" evidence="10">
    <location>
        <begin position="19"/>
        <end position="608"/>
    </location>
</feature>
<keyword evidence="9" id="KW-1133">Transmembrane helix</keyword>
<feature type="domain" description="Plastocyanin-like" evidence="11">
    <location>
        <begin position="149"/>
        <end position="264"/>
    </location>
</feature>
<dbReference type="SUPFAM" id="SSF49503">
    <property type="entry name" value="Cupredoxins"/>
    <property type="match status" value="3"/>
</dbReference>
<dbReference type="PANTHER" id="PTHR11709:SF361">
    <property type="entry name" value="IRON TRANSPORT MULTICOPPER OXIDASE FET3"/>
    <property type="match status" value="1"/>
</dbReference>
<dbReference type="PANTHER" id="PTHR11709">
    <property type="entry name" value="MULTI-COPPER OXIDASE"/>
    <property type="match status" value="1"/>
</dbReference>
<dbReference type="InterPro" id="IPR044130">
    <property type="entry name" value="CuRO_2_Fet3-like"/>
</dbReference>
<evidence type="ECO:0000256" key="10">
    <source>
        <dbReference type="SAM" id="SignalP"/>
    </source>
</evidence>
<evidence type="ECO:0000256" key="8">
    <source>
        <dbReference type="ARBA" id="ARBA00023065"/>
    </source>
</evidence>
<dbReference type="GO" id="GO:0004322">
    <property type="term" value="F:ferroxidase activity"/>
    <property type="evidence" value="ECO:0007669"/>
    <property type="project" value="TreeGrafter"/>
</dbReference>
<dbReference type="RefSeq" id="XP_019038595.1">
    <property type="nucleotide sequence ID" value="XM_019184972.1"/>
</dbReference>
<dbReference type="PROSITE" id="PS00079">
    <property type="entry name" value="MULTICOPPER_OXIDASE1"/>
    <property type="match status" value="1"/>
</dbReference>
<evidence type="ECO:0000256" key="7">
    <source>
        <dbReference type="ARBA" id="ARBA00023008"/>
    </source>
</evidence>
<keyword evidence="7" id="KW-0186">Copper</keyword>
<feature type="signal peptide" evidence="10">
    <location>
        <begin position="1"/>
        <end position="18"/>
    </location>
</feature>
<feature type="transmembrane region" description="Helical" evidence="9">
    <location>
        <begin position="555"/>
        <end position="576"/>
    </location>
</feature>
<dbReference type="STRING" id="683960.A0A1E3P228"/>
<keyword evidence="8" id="KW-0406">Ion transport</keyword>
<dbReference type="PROSITE" id="PS00080">
    <property type="entry name" value="MULTICOPPER_OXIDASE2"/>
    <property type="match status" value="1"/>
</dbReference>
<dbReference type="Pfam" id="PF07732">
    <property type="entry name" value="Cu-oxidase_3"/>
    <property type="match status" value="1"/>
</dbReference>
<comment type="cofactor">
    <cofactor evidence="1">
        <name>Cu cation</name>
        <dbReference type="ChEBI" id="CHEBI:23378"/>
    </cofactor>
</comment>
<evidence type="ECO:0000256" key="9">
    <source>
        <dbReference type="SAM" id="Phobius"/>
    </source>
</evidence>
<evidence type="ECO:0000256" key="5">
    <source>
        <dbReference type="ARBA" id="ARBA00022729"/>
    </source>
</evidence>
<dbReference type="InterPro" id="IPR002355">
    <property type="entry name" value="Cu_oxidase_Cu_BS"/>
</dbReference>
<dbReference type="OrthoDB" id="2121828at2759"/>
<keyword evidence="6" id="KW-0560">Oxidoreductase</keyword>
<feature type="domain" description="Plastocyanin-like" evidence="13">
    <location>
        <begin position="28"/>
        <end position="143"/>
    </location>
</feature>
<evidence type="ECO:0008006" key="16">
    <source>
        <dbReference type="Google" id="ProtNLM"/>
    </source>
</evidence>
<evidence type="ECO:0000256" key="2">
    <source>
        <dbReference type="ARBA" id="ARBA00010609"/>
    </source>
</evidence>
<keyword evidence="9" id="KW-0472">Membrane</keyword>
<dbReference type="GO" id="GO:0005507">
    <property type="term" value="F:copper ion binding"/>
    <property type="evidence" value="ECO:0007669"/>
    <property type="project" value="InterPro"/>
</dbReference>
<dbReference type="Pfam" id="PF07731">
    <property type="entry name" value="Cu-oxidase_2"/>
    <property type="match status" value="1"/>
</dbReference>
<protein>
    <recommendedName>
        <fullName evidence="16">Ferroxidase</fullName>
    </recommendedName>
</protein>
<evidence type="ECO:0000256" key="6">
    <source>
        <dbReference type="ARBA" id="ARBA00023002"/>
    </source>
</evidence>
<dbReference type="InterPro" id="IPR011707">
    <property type="entry name" value="Cu-oxidase-like_N"/>
</dbReference>
<dbReference type="CDD" id="cd13877">
    <property type="entry name" value="CuRO_2_Fet3p_like"/>
    <property type="match status" value="1"/>
</dbReference>
<name>A0A1E3P228_WICAA</name>
<dbReference type="Proteomes" id="UP000094112">
    <property type="component" value="Unassembled WGS sequence"/>
</dbReference>
<comment type="similarity">
    <text evidence="2">Belongs to the multicopper oxidase family.</text>
</comment>
<organism evidence="14 15">
    <name type="scientific">Wickerhamomyces anomalus (strain ATCC 58044 / CBS 1984 / NCYC 433 / NRRL Y-366-8)</name>
    <name type="common">Yeast</name>
    <name type="synonym">Hansenula anomala</name>
    <dbReference type="NCBI Taxonomy" id="683960"/>
    <lineage>
        <taxon>Eukaryota</taxon>
        <taxon>Fungi</taxon>
        <taxon>Dikarya</taxon>
        <taxon>Ascomycota</taxon>
        <taxon>Saccharomycotina</taxon>
        <taxon>Saccharomycetes</taxon>
        <taxon>Phaffomycetales</taxon>
        <taxon>Wickerhamomycetaceae</taxon>
        <taxon>Wickerhamomyces</taxon>
    </lineage>
</organism>
<keyword evidence="5 10" id="KW-0732">Signal</keyword>
<keyword evidence="4" id="KW-0479">Metal-binding</keyword>